<dbReference type="Pfam" id="PF02498">
    <property type="entry name" value="Bro-N"/>
    <property type="match status" value="1"/>
</dbReference>
<evidence type="ECO:0000313" key="3">
    <source>
        <dbReference type="Proteomes" id="UP000662373"/>
    </source>
</evidence>
<dbReference type="NCBIfam" id="NF008573">
    <property type="entry name" value="PRK11525.1"/>
    <property type="match status" value="1"/>
</dbReference>
<evidence type="ECO:0000313" key="2">
    <source>
        <dbReference type="EMBL" id="MBJ7880160.1"/>
    </source>
</evidence>
<protein>
    <submittedName>
        <fullName evidence="2">DNA damage-inducible protein D</fullName>
    </submittedName>
</protein>
<dbReference type="AlphaFoldDB" id="A0A934KQA8"/>
<dbReference type="InterPro" id="IPR003497">
    <property type="entry name" value="BRO_N_domain"/>
</dbReference>
<dbReference type="Proteomes" id="UP000662373">
    <property type="component" value="Unassembled WGS sequence"/>
</dbReference>
<gene>
    <name evidence="2" type="primary">dinD</name>
    <name evidence="2" type="ORF">JEM65_05775</name>
</gene>
<evidence type="ECO:0000259" key="1">
    <source>
        <dbReference type="Pfam" id="PF02498"/>
    </source>
</evidence>
<keyword evidence="3" id="KW-1185">Reference proteome</keyword>
<dbReference type="EMBL" id="JAEHJZ010000008">
    <property type="protein sequence ID" value="MBJ7880160.1"/>
    <property type="molecule type" value="Genomic_DNA"/>
</dbReference>
<feature type="domain" description="Bro-N" evidence="1">
    <location>
        <begin position="20"/>
        <end position="111"/>
    </location>
</feature>
<accession>A0A934KQA8</accession>
<sequence length="282" mass="31932">MTKNAPSDTVFEQSKRIDNLGNEYWSARDLAKTLEYSEYRHFLPVIERAKDACVNSGYEVSDHFEDVLEMVTIGSGAKRELETVKLSRYASYLIVQNADPSKEIVAQGQTYFAVQTRIQEISQMDEYTNLSTEDERRLFLRNELAKHNTQLAAAAKDSGVVKPIDYAIFQNHGYKGLYGGLDAKGIHHKKGLRKSQQILDHMGSTELAANLFRATQAEEKLRRENIQGKQNANKAHFEVGKKVRKTIEELGGAMPEDLPAVDSVKIIEKQQNKKLDDPKKKD</sequence>
<dbReference type="RefSeq" id="WP_199597982.1">
    <property type="nucleotide sequence ID" value="NZ_JAEHJZ010000008.1"/>
</dbReference>
<reference evidence="2 3" key="1">
    <citation type="submission" date="2020-09" db="EMBL/GenBank/DDBJ databases">
        <title>Draft genome of Gelidibacter salicanalis PAMC21136.</title>
        <authorList>
            <person name="Park H."/>
        </authorList>
    </citation>
    <scope>NUCLEOTIDE SEQUENCE [LARGE SCALE GENOMIC DNA]</scope>
    <source>
        <strain evidence="2 3">PAMC21136</strain>
    </source>
</reference>
<comment type="caution">
    <text evidence="2">The sequence shown here is derived from an EMBL/GenBank/DDBJ whole genome shotgun (WGS) entry which is preliminary data.</text>
</comment>
<name>A0A934KQA8_9FLAO</name>
<proteinExistence type="predicted"/>
<organism evidence="2 3">
    <name type="scientific">Gelidibacter salicanalis</name>
    <dbReference type="NCBI Taxonomy" id="291193"/>
    <lineage>
        <taxon>Bacteria</taxon>
        <taxon>Pseudomonadati</taxon>
        <taxon>Bacteroidota</taxon>
        <taxon>Flavobacteriia</taxon>
        <taxon>Flavobacteriales</taxon>
        <taxon>Flavobacteriaceae</taxon>
        <taxon>Gelidibacter</taxon>
    </lineage>
</organism>